<organism evidence="1">
    <name type="scientific">Enterococcus faecium</name>
    <name type="common">Streptococcus faecium</name>
    <dbReference type="NCBI Taxonomy" id="1352"/>
    <lineage>
        <taxon>Bacteria</taxon>
        <taxon>Bacillati</taxon>
        <taxon>Bacillota</taxon>
        <taxon>Bacilli</taxon>
        <taxon>Lactobacillales</taxon>
        <taxon>Enterococcaceae</taxon>
        <taxon>Enterococcus</taxon>
    </lineage>
</organism>
<protein>
    <submittedName>
        <fullName evidence="1">Uncharacterized protein</fullName>
    </submittedName>
</protein>
<accession>A0A6A8NFF9</accession>
<evidence type="ECO:0000313" key="1">
    <source>
        <dbReference type="EMBL" id="MTD34970.1"/>
    </source>
</evidence>
<dbReference type="EMBL" id="WLYP01000002">
    <property type="protein sequence ID" value="MTD34970.1"/>
    <property type="molecule type" value="Genomic_DNA"/>
</dbReference>
<proteinExistence type="predicted"/>
<sequence length="64" mass="8278">MRRLEDEKKKNREKIELLCYLRQNRPNLFIFELPELIETPIEKTFLWIKGYHLPYHWKYQRWRE</sequence>
<gene>
    <name evidence="1" type="ORF">GKZ95_03620</name>
</gene>
<dbReference type="AlphaFoldDB" id="A0A6A8NFF9"/>
<dbReference type="RefSeq" id="WP_123864221.1">
    <property type="nucleotide sequence ID" value="NZ_JACYYY010000002.1"/>
</dbReference>
<name>A0A6A8NFF9_ENTFC</name>
<reference evidence="1" key="1">
    <citation type="submission" date="2019-10" db="EMBL/GenBank/DDBJ databases">
        <title>Identification of the same linezolid-resistant Tn6246::fexB-poxtA-carrying Enterococcus faecium strain colonizing a hospitalized patient and bovines in different continents.</title>
        <authorList>
            <person name="Tedim A.P."/>
            <person name="Freitas A.R."/>
            <person name="Novais C."/>
            <person name="Duarte B."/>
            <person name="Elghaieb H."/>
            <person name="Abbassi M.S."/>
            <person name="Peixe L."/>
        </authorList>
    </citation>
    <scope>NUCLEOTIDE SEQUENCE</scope>
    <source>
        <strain evidence="1">2FEZ</strain>
    </source>
</reference>
<comment type="caution">
    <text evidence="1">The sequence shown here is derived from an EMBL/GenBank/DDBJ whole genome shotgun (WGS) entry which is preliminary data.</text>
</comment>